<name>A0ACA9Q7W1_9GLOM</name>
<dbReference type="Proteomes" id="UP000789702">
    <property type="component" value="Unassembled WGS sequence"/>
</dbReference>
<organism evidence="1 2">
    <name type="scientific">Dentiscutata heterogama</name>
    <dbReference type="NCBI Taxonomy" id="1316150"/>
    <lineage>
        <taxon>Eukaryota</taxon>
        <taxon>Fungi</taxon>
        <taxon>Fungi incertae sedis</taxon>
        <taxon>Mucoromycota</taxon>
        <taxon>Glomeromycotina</taxon>
        <taxon>Glomeromycetes</taxon>
        <taxon>Diversisporales</taxon>
        <taxon>Gigasporaceae</taxon>
        <taxon>Dentiscutata</taxon>
    </lineage>
</organism>
<evidence type="ECO:0000313" key="2">
    <source>
        <dbReference type="Proteomes" id="UP000789702"/>
    </source>
</evidence>
<reference evidence="1" key="1">
    <citation type="submission" date="2021-06" db="EMBL/GenBank/DDBJ databases">
        <authorList>
            <person name="Kallberg Y."/>
            <person name="Tangrot J."/>
            <person name="Rosling A."/>
        </authorList>
    </citation>
    <scope>NUCLEOTIDE SEQUENCE</scope>
    <source>
        <strain evidence="1">IL203A</strain>
    </source>
</reference>
<proteinExistence type="predicted"/>
<protein>
    <submittedName>
        <fullName evidence="1">1472_t:CDS:1</fullName>
    </submittedName>
</protein>
<feature type="non-terminal residue" evidence="1">
    <location>
        <position position="1"/>
    </location>
</feature>
<gene>
    <name evidence="1" type="ORF">DHETER_LOCUS13856</name>
</gene>
<evidence type="ECO:0000313" key="1">
    <source>
        <dbReference type="EMBL" id="CAG8737832.1"/>
    </source>
</evidence>
<feature type="non-terminal residue" evidence="1">
    <location>
        <position position="226"/>
    </location>
</feature>
<dbReference type="EMBL" id="CAJVPU010039771">
    <property type="protein sequence ID" value="CAG8737832.1"/>
    <property type="molecule type" value="Genomic_DNA"/>
</dbReference>
<accession>A0ACA9Q7W1</accession>
<sequence length="226" mass="25664">EVQTSEEIAVAQAEYQRKQAFIELKNGFENSRKRSGEGCECNYNRGYGAPPPRYTPTIPPHNALQPLSQDASTTTPPPVNTSTALPPRYTLTTPPGNASIAPPPRYTFTTPPRNAPPPLSQNIFKRFLDIYETSFEMDWAPWKFNITINNVNIDRMQALGQSVISHFEAKMQEYKPKKALSAEVIRILKTFNVTSLEDLGKALDDVKIDYNNLDRDIIYLRRLFEK</sequence>
<comment type="caution">
    <text evidence="1">The sequence shown here is derived from an EMBL/GenBank/DDBJ whole genome shotgun (WGS) entry which is preliminary data.</text>
</comment>
<keyword evidence="2" id="KW-1185">Reference proteome</keyword>